<dbReference type="RefSeq" id="WP_275413517.1">
    <property type="nucleotide sequence ID" value="NZ_BAAATT010000032.1"/>
</dbReference>
<dbReference type="GO" id="GO:0003677">
    <property type="term" value="F:DNA binding"/>
    <property type="evidence" value="ECO:0007669"/>
    <property type="project" value="InterPro"/>
</dbReference>
<dbReference type="Gene3D" id="1.10.260.40">
    <property type="entry name" value="lambda repressor-like DNA-binding domains"/>
    <property type="match status" value="1"/>
</dbReference>
<keyword evidence="3" id="KW-1185">Reference proteome</keyword>
<comment type="caution">
    <text evidence="2">The sequence shown here is derived from an EMBL/GenBank/DDBJ whole genome shotgun (WGS) entry which is preliminary data.</text>
</comment>
<dbReference type="EMBL" id="BONJ01000035">
    <property type="protein sequence ID" value="GIG17711.1"/>
    <property type="molecule type" value="Genomic_DNA"/>
</dbReference>
<dbReference type="Pfam" id="PF19054">
    <property type="entry name" value="DUF5753"/>
    <property type="match status" value="1"/>
</dbReference>
<feature type="domain" description="HTH cro/C1-type" evidence="1">
    <location>
        <begin position="16"/>
        <end position="73"/>
    </location>
</feature>
<sequence>MPPSPTAIRRRVGYRLRELRNRVGMTTIEAAAVIGGSDAKISRLERGLTPLRPGDVLLLLDCYGGIERDERDLLVQLAGDSGRRGWWQAYELPEWFNLYIGLESAASSISNFETLLIPGLLQTADYTRALVRQAQPTATAERVDRIVDARLKRQGRLTGDDPIRLRAVVGEAALHCVVGTPDVMRAQFAQLARLSESPNIELRLVPFSSPAYAPYGRPVVILDFPEPSDPGLVYFDHLGKGVYVEEEAHIATHRQAFEMLVGGALSTEDSARLFADRG</sequence>
<dbReference type="Proteomes" id="UP000660339">
    <property type="component" value="Unassembled WGS sequence"/>
</dbReference>
<dbReference type="CDD" id="cd00093">
    <property type="entry name" value="HTH_XRE"/>
    <property type="match status" value="1"/>
</dbReference>
<reference evidence="2" key="1">
    <citation type="submission" date="2021-01" db="EMBL/GenBank/DDBJ databases">
        <title>Whole genome shotgun sequence of Catellatospora methionotrophica NBRC 14553.</title>
        <authorList>
            <person name="Komaki H."/>
            <person name="Tamura T."/>
        </authorList>
    </citation>
    <scope>NUCLEOTIDE SEQUENCE</scope>
    <source>
        <strain evidence="2">NBRC 14553</strain>
    </source>
</reference>
<gene>
    <name evidence="2" type="ORF">Cme02nite_60430</name>
</gene>
<accession>A0A8J3PJR8</accession>
<dbReference type="SUPFAM" id="SSF47413">
    <property type="entry name" value="lambda repressor-like DNA-binding domains"/>
    <property type="match status" value="1"/>
</dbReference>
<organism evidence="2 3">
    <name type="scientific">Catellatospora methionotrophica</name>
    <dbReference type="NCBI Taxonomy" id="121620"/>
    <lineage>
        <taxon>Bacteria</taxon>
        <taxon>Bacillati</taxon>
        <taxon>Actinomycetota</taxon>
        <taxon>Actinomycetes</taxon>
        <taxon>Micromonosporales</taxon>
        <taxon>Micromonosporaceae</taxon>
        <taxon>Catellatospora</taxon>
    </lineage>
</organism>
<dbReference type="InterPro" id="IPR043917">
    <property type="entry name" value="DUF5753"/>
</dbReference>
<protein>
    <submittedName>
        <fullName evidence="2">Transcriptional regulator</fullName>
    </submittedName>
</protein>
<dbReference type="InterPro" id="IPR001387">
    <property type="entry name" value="Cro/C1-type_HTH"/>
</dbReference>
<proteinExistence type="predicted"/>
<evidence type="ECO:0000313" key="2">
    <source>
        <dbReference type="EMBL" id="GIG17711.1"/>
    </source>
</evidence>
<evidence type="ECO:0000259" key="1">
    <source>
        <dbReference type="PROSITE" id="PS50943"/>
    </source>
</evidence>
<evidence type="ECO:0000313" key="3">
    <source>
        <dbReference type="Proteomes" id="UP000660339"/>
    </source>
</evidence>
<dbReference type="InterPro" id="IPR010982">
    <property type="entry name" value="Lambda_DNA-bd_dom_sf"/>
</dbReference>
<dbReference type="Pfam" id="PF13560">
    <property type="entry name" value="HTH_31"/>
    <property type="match status" value="1"/>
</dbReference>
<name>A0A8J3PJR8_9ACTN</name>
<dbReference type="PROSITE" id="PS50943">
    <property type="entry name" value="HTH_CROC1"/>
    <property type="match status" value="1"/>
</dbReference>
<dbReference type="AlphaFoldDB" id="A0A8J3PJR8"/>